<keyword evidence="2" id="KW-1185">Reference proteome</keyword>
<proteinExistence type="predicted"/>
<organism evidence="1 2">
    <name type="scientific">Kibdelosporangium phytohabitans</name>
    <dbReference type="NCBI Taxonomy" id="860235"/>
    <lineage>
        <taxon>Bacteria</taxon>
        <taxon>Bacillati</taxon>
        <taxon>Actinomycetota</taxon>
        <taxon>Actinomycetes</taxon>
        <taxon>Pseudonocardiales</taxon>
        <taxon>Pseudonocardiaceae</taxon>
        <taxon>Kibdelosporangium</taxon>
    </lineage>
</organism>
<dbReference type="EMBL" id="CP012752">
    <property type="protein sequence ID" value="ALG06759.1"/>
    <property type="molecule type" value="Genomic_DNA"/>
</dbReference>
<evidence type="ECO:0000313" key="1">
    <source>
        <dbReference type="EMBL" id="ALG06759.1"/>
    </source>
</evidence>
<name>A0A0N7F2T9_9PSEU</name>
<accession>A0A0N7F2T9</accession>
<sequence length="170" mass="18346">MAIGAGLLLTFGYLVITGDGEFRGPGLLTALVLMAWTAIAFRAWRTGLFSSAAGIRNRSVLRTRTVSWHDINRFETRLMTKGIGSAYAKLLRAHVICLVLADGSVLETSFVHQARKDLLPDSGAKAAVINAQLAFAERTGLVTSEVRAQEALRELRETHKSATSGIVPPV</sequence>
<gene>
    <name evidence="1" type="ORF">AOZ06_07305</name>
</gene>
<reference evidence="1 2" key="1">
    <citation type="submission" date="2015-07" db="EMBL/GenBank/DDBJ databases">
        <title>Genome sequencing of Kibdelosporangium phytohabitans.</title>
        <authorList>
            <person name="Qin S."/>
            <person name="Xing K."/>
        </authorList>
    </citation>
    <scope>NUCLEOTIDE SEQUENCE [LARGE SCALE GENOMIC DNA]</scope>
    <source>
        <strain evidence="1 2">KLBMP1111</strain>
    </source>
</reference>
<evidence type="ECO:0000313" key="2">
    <source>
        <dbReference type="Proteomes" id="UP000063699"/>
    </source>
</evidence>
<dbReference type="AlphaFoldDB" id="A0A0N7F2T9"/>
<dbReference type="Proteomes" id="UP000063699">
    <property type="component" value="Chromosome"/>
</dbReference>
<dbReference type="KEGG" id="kphy:AOZ06_07305"/>
<protein>
    <submittedName>
        <fullName evidence="1">Uncharacterized protein</fullName>
    </submittedName>
</protein>